<evidence type="ECO:0000313" key="3">
    <source>
        <dbReference type="EnsemblMetazoa" id="HelroP168576"/>
    </source>
</evidence>
<protein>
    <recommendedName>
        <fullName evidence="1">C-type lectin domain-containing protein</fullName>
    </recommendedName>
</protein>
<dbReference type="InterPro" id="IPR016186">
    <property type="entry name" value="C-type_lectin-like/link_sf"/>
</dbReference>
<dbReference type="GeneID" id="20202412"/>
<dbReference type="KEGG" id="hro:HELRODRAFT_168576"/>
<dbReference type="EMBL" id="KB095959">
    <property type="protein sequence ID" value="ESO09571.1"/>
    <property type="molecule type" value="Genomic_DNA"/>
</dbReference>
<dbReference type="CTD" id="20202412"/>
<accession>T1F0R2</accession>
<dbReference type="EnsemblMetazoa" id="HelroT168576">
    <property type="protein sequence ID" value="HelroP168576"/>
    <property type="gene ID" value="HelroG168576"/>
</dbReference>
<dbReference type="Proteomes" id="UP000015101">
    <property type="component" value="Unassembled WGS sequence"/>
</dbReference>
<dbReference type="GO" id="GO:0030246">
    <property type="term" value="F:carbohydrate binding"/>
    <property type="evidence" value="ECO:0000318"/>
    <property type="project" value="GO_Central"/>
</dbReference>
<dbReference type="Gene3D" id="3.10.100.10">
    <property type="entry name" value="Mannose-Binding Protein A, subunit A"/>
    <property type="match status" value="1"/>
</dbReference>
<dbReference type="InParanoid" id="T1F0R2"/>
<name>T1F0R2_HELRO</name>
<dbReference type="CDD" id="cd00037">
    <property type="entry name" value="CLECT"/>
    <property type="match status" value="1"/>
</dbReference>
<evidence type="ECO:0000313" key="4">
    <source>
        <dbReference type="Proteomes" id="UP000015101"/>
    </source>
</evidence>
<dbReference type="GO" id="GO:0009897">
    <property type="term" value="C:external side of plasma membrane"/>
    <property type="evidence" value="ECO:0000318"/>
    <property type="project" value="GO_Central"/>
</dbReference>
<evidence type="ECO:0000313" key="2">
    <source>
        <dbReference type="EMBL" id="ESO09571.1"/>
    </source>
</evidence>
<dbReference type="InterPro" id="IPR001304">
    <property type="entry name" value="C-type_lectin-like"/>
</dbReference>
<organism evidence="3 4">
    <name type="scientific">Helobdella robusta</name>
    <name type="common">Californian leech</name>
    <dbReference type="NCBI Taxonomy" id="6412"/>
    <lineage>
        <taxon>Eukaryota</taxon>
        <taxon>Metazoa</taxon>
        <taxon>Spiralia</taxon>
        <taxon>Lophotrochozoa</taxon>
        <taxon>Annelida</taxon>
        <taxon>Clitellata</taxon>
        <taxon>Hirudinea</taxon>
        <taxon>Rhynchobdellida</taxon>
        <taxon>Glossiphoniidae</taxon>
        <taxon>Helobdella</taxon>
    </lineage>
</organism>
<reference evidence="2 4" key="2">
    <citation type="journal article" date="2013" name="Nature">
        <title>Insights into bilaterian evolution from three spiralian genomes.</title>
        <authorList>
            <person name="Simakov O."/>
            <person name="Marletaz F."/>
            <person name="Cho S.J."/>
            <person name="Edsinger-Gonzales E."/>
            <person name="Havlak P."/>
            <person name="Hellsten U."/>
            <person name="Kuo D.H."/>
            <person name="Larsson T."/>
            <person name="Lv J."/>
            <person name="Arendt D."/>
            <person name="Savage R."/>
            <person name="Osoegawa K."/>
            <person name="de Jong P."/>
            <person name="Grimwood J."/>
            <person name="Chapman J.A."/>
            <person name="Shapiro H."/>
            <person name="Aerts A."/>
            <person name="Otillar R.P."/>
            <person name="Terry A.Y."/>
            <person name="Boore J.L."/>
            <person name="Grigoriev I.V."/>
            <person name="Lindberg D.R."/>
            <person name="Seaver E.C."/>
            <person name="Weisblat D.A."/>
            <person name="Putnam N.H."/>
            <person name="Rokhsar D.S."/>
        </authorList>
    </citation>
    <scope>NUCLEOTIDE SEQUENCE</scope>
</reference>
<keyword evidence="4" id="KW-1185">Reference proteome</keyword>
<dbReference type="InterPro" id="IPR016187">
    <property type="entry name" value="CTDL_fold"/>
</dbReference>
<dbReference type="SUPFAM" id="SSF56436">
    <property type="entry name" value="C-type lectin-like"/>
    <property type="match status" value="1"/>
</dbReference>
<dbReference type="AlphaFoldDB" id="T1F0R2"/>
<dbReference type="EMBL" id="AMQM01002995">
    <property type="status" value="NOT_ANNOTATED_CDS"/>
    <property type="molecule type" value="Genomic_DNA"/>
</dbReference>
<proteinExistence type="predicted"/>
<reference evidence="4" key="1">
    <citation type="submission" date="2012-12" db="EMBL/GenBank/DDBJ databases">
        <authorList>
            <person name="Hellsten U."/>
            <person name="Grimwood J."/>
            <person name="Chapman J.A."/>
            <person name="Shapiro H."/>
            <person name="Aerts A."/>
            <person name="Otillar R.P."/>
            <person name="Terry A.Y."/>
            <person name="Boore J.L."/>
            <person name="Simakov O."/>
            <person name="Marletaz F."/>
            <person name="Cho S.-J."/>
            <person name="Edsinger-Gonzales E."/>
            <person name="Havlak P."/>
            <person name="Kuo D.-H."/>
            <person name="Larsson T."/>
            <person name="Lv J."/>
            <person name="Arendt D."/>
            <person name="Savage R."/>
            <person name="Osoegawa K."/>
            <person name="de Jong P."/>
            <person name="Lindberg D.R."/>
            <person name="Seaver E.C."/>
            <person name="Weisblat D.A."/>
            <person name="Putnam N.H."/>
            <person name="Grigoriev I.V."/>
            <person name="Rokhsar D.S."/>
        </authorList>
    </citation>
    <scope>NUCLEOTIDE SEQUENCE</scope>
</reference>
<dbReference type="GO" id="GO:0038187">
    <property type="term" value="F:pattern recognition receptor activity"/>
    <property type="evidence" value="ECO:0000318"/>
    <property type="project" value="GO_Central"/>
</dbReference>
<reference evidence="3" key="3">
    <citation type="submission" date="2015-06" db="UniProtKB">
        <authorList>
            <consortium name="EnsemblMetazoa"/>
        </authorList>
    </citation>
    <scope>IDENTIFICATION</scope>
</reference>
<dbReference type="RefSeq" id="XP_009012664.1">
    <property type="nucleotide sequence ID" value="XM_009014416.1"/>
</dbReference>
<dbReference type="HOGENOM" id="CLU_351006_0_0_1"/>
<evidence type="ECO:0000259" key="1">
    <source>
        <dbReference type="PROSITE" id="PS50041"/>
    </source>
</evidence>
<dbReference type="PROSITE" id="PS50041">
    <property type="entry name" value="C_TYPE_LECTIN_2"/>
    <property type="match status" value="1"/>
</dbReference>
<gene>
    <name evidence="3" type="primary">20202412</name>
    <name evidence="2" type="ORF">HELRODRAFT_168576</name>
</gene>
<feature type="domain" description="C-type lectin" evidence="1">
    <location>
        <begin position="712"/>
        <end position="819"/>
    </location>
</feature>
<dbReference type="GO" id="GO:0006955">
    <property type="term" value="P:immune response"/>
    <property type="evidence" value="ECO:0000318"/>
    <property type="project" value="GO_Central"/>
</dbReference>
<sequence>MKPRKIRLYIIKPPKTFYLQVDKNSETSNKKTTKTIYSFNRFGIINLFKVILIQLTFYRIGETNEESQQLSCNYHDSHCFFLAKLKTYDAVFSVKYANDFCRKKIPESYLVEPYDQAVHEGAKKFLSSHGSVKKSVYPTNAAFELADKYQNMKMNEMPEPFPAANLVSDKSDSYVYGIRHETLNNTWDFKTADHEQYHTVVCLLPIAMAECTKTIKPSNAASRTFNKRQPSSNLNNVRNVKKHSDECIAPGNKLSIEELANQIVSTGKSNSTMMHKSYEQMWREIESYLNTTSIFRNNSDLTIFLEKLVLYNKTSKYSRESIAKLGIQINNSASVHKLFQVIKMVFETKHYFNGNTSFLPVRLGQRFKENFVKFMNWLKNLNFGLICRYLEFLNNPLKFSEEEAELLHIPRSAFRIYTKFVYPPIAAALGHEGIRNLIVQICYTIHKILSPLLKINWKTLFNKNLVDSIKNLDFQMIGDFIMENKEHLTNFSREVFLQMGVPTNRIDEYEEGFYKLVGSLQNKSSNVNALIGVIKNGKICNWQSFIRTGKTYFTEYIKGFNFKKIGQIMLTLYDKIKSVTIEEVRALGLNIKDEDFEYVQKIFHKIEKTMEKFNLNITFLTRKIYHKIDEKIAIVKSMKISGLNVNKKEIDNIEKVIILYDLISNPHAVTDGQLFRIGIRRSQWNDVVQRIADNAIPYSNEDPSDILHRFTYLDKCLVVYRAVTSWYEAQSMCAANNGNLVVFDEYFPTSVFNDPKIFGLNDFPSFWTGATKHVWTWRNKKSSLAWNTLSSFTAFYNGPNYIYLQSGDDAYSWMVSERWYTEAGQHEILCMTKMIYVYLYFFKVVRDNQIICWNLKLFHFNL</sequence>